<name>A0A8C4GSC0_DICLA</name>
<evidence type="ECO:0000313" key="14">
    <source>
        <dbReference type="Proteomes" id="UP000694389"/>
    </source>
</evidence>
<dbReference type="InterPro" id="IPR008979">
    <property type="entry name" value="Galactose-bd-like_sf"/>
</dbReference>
<dbReference type="InterPro" id="IPR035914">
    <property type="entry name" value="Sperma_CUB_dom_sf"/>
</dbReference>
<dbReference type="Gene3D" id="2.60.120.290">
    <property type="entry name" value="Spermadhesin, CUB domain"/>
    <property type="match status" value="1"/>
</dbReference>
<feature type="disulfide bond" evidence="7">
    <location>
        <begin position="82"/>
        <end position="109"/>
    </location>
</feature>
<feature type="transmembrane region" description="Helical" evidence="9">
    <location>
        <begin position="491"/>
        <end position="514"/>
    </location>
</feature>
<feature type="domain" description="LCCL" evidence="12">
    <location>
        <begin position="197"/>
        <end position="293"/>
    </location>
</feature>
<keyword evidence="5 9" id="KW-0472">Membrane</keyword>
<organism evidence="13 14">
    <name type="scientific">Dicentrarchus labrax</name>
    <name type="common">European seabass</name>
    <name type="synonym">Morone labrax</name>
    <dbReference type="NCBI Taxonomy" id="13489"/>
    <lineage>
        <taxon>Eukaryota</taxon>
        <taxon>Metazoa</taxon>
        <taxon>Chordata</taxon>
        <taxon>Craniata</taxon>
        <taxon>Vertebrata</taxon>
        <taxon>Euteleostomi</taxon>
        <taxon>Actinopterygii</taxon>
        <taxon>Neopterygii</taxon>
        <taxon>Teleostei</taxon>
        <taxon>Neoteleostei</taxon>
        <taxon>Acanthomorphata</taxon>
        <taxon>Eupercaria</taxon>
        <taxon>Moronidae</taxon>
        <taxon>Dicentrarchus</taxon>
    </lineage>
</organism>
<keyword evidence="14" id="KW-1185">Reference proteome</keyword>
<evidence type="ECO:0000259" key="11">
    <source>
        <dbReference type="PROSITE" id="PS50022"/>
    </source>
</evidence>
<evidence type="ECO:0000256" key="7">
    <source>
        <dbReference type="PROSITE-ProRule" id="PRU00059"/>
    </source>
</evidence>
<keyword evidence="6 7" id="KW-1015">Disulfide bond</keyword>
<feature type="domain" description="CUB" evidence="10">
    <location>
        <begin position="82"/>
        <end position="195"/>
    </location>
</feature>
<evidence type="ECO:0000256" key="9">
    <source>
        <dbReference type="SAM" id="Phobius"/>
    </source>
</evidence>
<dbReference type="Pfam" id="PF00754">
    <property type="entry name" value="F5_F8_type_C"/>
    <property type="match status" value="1"/>
</dbReference>
<dbReference type="AlphaFoldDB" id="A0A8C4GSC0"/>
<keyword evidence="3 9" id="KW-0812">Transmembrane</keyword>
<sequence length="700" mass="76722">MRGRVYVSWPIVNSQYFVLELFTEARLETSGLAPYFFAHRALEIMLAKYENIRDAVKSLITGFWITFGVCSVGVHGQEGNGCGHTVLGTESGTLASQNYPGTYPSNTWCKWRLRVPQGRSLRLLFGDFDIESSPGCGNGSLVITDKNGEPSLGPVCGKLDVSQKNVTLKTNEVTISFKSGPHRSGRGFLLSYATDQYPDLISCLQRGSHFSSQHLSVYCPAGCRNVTGDVWGNSELGYRDTSVLCKSAVHAGAASDSLGGHVTVNRGRSLTLYEPSFANGILSKMGSLSEKKLLFSKECNNILSVSGLNASSFWDKNNHQHTMLWSSRNMGSSREFLPWTAGSNDQDPWVELELSDRSTITGIITTGSDEYYIESYILLFSKDRKNWKLYKGALSKEKKVFQAYTDGHLRVVNSFFPPVVARFVRLQPLSWHDRASAQVQVLGCSVSPRSRPATGSPSIKVNMGTPRPSPTPTPTEGPVLVETRLSSSQPVIVAVGVVLALLMCGSCLLAGVWWKRRKKDSQMKYSLPTIGCQSFQAKSLPCPQSELISYPLERNAHDALPSPPLNDYAEPAVAAIGQKVGSTFRPSSDEGYTTPFTFNHYDTPGNLPEYAEPLPPEPEYATPFSEQLSESHGPPILAPTAGTRTTSSHAQYDCPSHRMLSNGYCTPALHASGPRPVSVVYAEPKPCDSLLRKHTYEEPM</sequence>
<evidence type="ECO:0000256" key="3">
    <source>
        <dbReference type="ARBA" id="ARBA00022692"/>
    </source>
</evidence>
<keyword evidence="2" id="KW-0597">Phosphoprotein</keyword>
<reference evidence="13" key="2">
    <citation type="submission" date="2025-09" db="UniProtKB">
        <authorList>
            <consortium name="Ensembl"/>
        </authorList>
    </citation>
    <scope>IDENTIFICATION</scope>
</reference>
<dbReference type="CDD" id="cd00041">
    <property type="entry name" value="CUB"/>
    <property type="match status" value="1"/>
</dbReference>
<dbReference type="PANTHER" id="PTHR46806:SF6">
    <property type="entry name" value="DISCOIDIN, CUB AND LCCL DOMAIN CONTAINING 1"/>
    <property type="match status" value="1"/>
</dbReference>
<dbReference type="Gene3D" id="2.60.120.260">
    <property type="entry name" value="Galactose-binding domain-like"/>
    <property type="match status" value="1"/>
</dbReference>
<dbReference type="Pfam" id="PF00431">
    <property type="entry name" value="CUB"/>
    <property type="match status" value="1"/>
</dbReference>
<evidence type="ECO:0000256" key="6">
    <source>
        <dbReference type="ARBA" id="ARBA00023157"/>
    </source>
</evidence>
<evidence type="ECO:0000256" key="2">
    <source>
        <dbReference type="ARBA" id="ARBA00022553"/>
    </source>
</evidence>
<dbReference type="GeneTree" id="ENSGT00940000164800"/>
<dbReference type="SUPFAM" id="SSF49785">
    <property type="entry name" value="Galactose-binding domain-like"/>
    <property type="match status" value="1"/>
</dbReference>
<dbReference type="InterPro" id="IPR004043">
    <property type="entry name" value="LCCL"/>
</dbReference>
<feature type="domain" description="F5/8 type C" evidence="11">
    <location>
        <begin position="290"/>
        <end position="444"/>
    </location>
</feature>
<dbReference type="GO" id="GO:0005886">
    <property type="term" value="C:plasma membrane"/>
    <property type="evidence" value="ECO:0007669"/>
    <property type="project" value="TreeGrafter"/>
</dbReference>
<comment type="caution">
    <text evidence="7">Lacks conserved residue(s) required for the propagation of feature annotation.</text>
</comment>
<comment type="subcellular location">
    <subcellularLocation>
        <location evidence="1">Membrane</location>
        <topology evidence="1">Single-pass type I membrane protein</topology>
    </subcellularLocation>
</comment>
<dbReference type="Ensembl" id="ENSDLAT00005031865.2">
    <property type="protein sequence ID" value="ENSDLAP00005029850.2"/>
    <property type="gene ID" value="ENSDLAG00005013459.2"/>
</dbReference>
<feature type="region of interest" description="Disordered" evidence="8">
    <location>
        <begin position="448"/>
        <end position="476"/>
    </location>
</feature>
<evidence type="ECO:0000256" key="5">
    <source>
        <dbReference type="ARBA" id="ARBA00023136"/>
    </source>
</evidence>
<dbReference type="SMART" id="SM00231">
    <property type="entry name" value="FA58C"/>
    <property type="match status" value="1"/>
</dbReference>
<dbReference type="InterPro" id="IPR000421">
    <property type="entry name" value="FA58C"/>
</dbReference>
<dbReference type="InterPro" id="IPR036609">
    <property type="entry name" value="LCCL_sf"/>
</dbReference>
<proteinExistence type="predicted"/>
<dbReference type="PROSITE" id="PS50022">
    <property type="entry name" value="FA58C_3"/>
    <property type="match status" value="1"/>
</dbReference>
<dbReference type="PROSITE" id="PS01180">
    <property type="entry name" value="CUB"/>
    <property type="match status" value="1"/>
</dbReference>
<reference evidence="13" key="1">
    <citation type="submission" date="2025-08" db="UniProtKB">
        <authorList>
            <consortium name="Ensembl"/>
        </authorList>
    </citation>
    <scope>IDENTIFICATION</scope>
</reference>
<dbReference type="InterPro" id="IPR000859">
    <property type="entry name" value="CUB_dom"/>
</dbReference>
<evidence type="ECO:0000259" key="10">
    <source>
        <dbReference type="PROSITE" id="PS01180"/>
    </source>
</evidence>
<dbReference type="SMART" id="SM00042">
    <property type="entry name" value="CUB"/>
    <property type="match status" value="1"/>
</dbReference>
<evidence type="ECO:0000256" key="4">
    <source>
        <dbReference type="ARBA" id="ARBA00022989"/>
    </source>
</evidence>
<dbReference type="InterPro" id="IPR050633">
    <property type="entry name" value="Neuropilin_MCO_CoagFactor"/>
</dbReference>
<dbReference type="SMART" id="SM00603">
    <property type="entry name" value="LCCL"/>
    <property type="match status" value="1"/>
</dbReference>
<dbReference type="GO" id="GO:0038023">
    <property type="term" value="F:signaling receptor activity"/>
    <property type="evidence" value="ECO:0007669"/>
    <property type="project" value="TreeGrafter"/>
</dbReference>
<evidence type="ECO:0000256" key="1">
    <source>
        <dbReference type="ARBA" id="ARBA00004479"/>
    </source>
</evidence>
<dbReference type="SUPFAM" id="SSF69848">
    <property type="entry name" value="LCCL domain"/>
    <property type="match status" value="1"/>
</dbReference>
<dbReference type="SUPFAM" id="SSF49854">
    <property type="entry name" value="Spermadhesin, CUB domain"/>
    <property type="match status" value="1"/>
</dbReference>
<evidence type="ECO:0000256" key="8">
    <source>
        <dbReference type="SAM" id="MobiDB-lite"/>
    </source>
</evidence>
<protein>
    <submittedName>
        <fullName evidence="13">Si:dkey-34d22.1</fullName>
    </submittedName>
</protein>
<dbReference type="PANTHER" id="PTHR46806">
    <property type="entry name" value="F5/8 TYPE C DOMAIN-CONTAINING PROTEIN"/>
    <property type="match status" value="1"/>
</dbReference>
<evidence type="ECO:0000259" key="12">
    <source>
        <dbReference type="PROSITE" id="PS50820"/>
    </source>
</evidence>
<dbReference type="Pfam" id="PF03815">
    <property type="entry name" value="LCCL"/>
    <property type="match status" value="1"/>
</dbReference>
<dbReference type="Gene3D" id="2.170.130.20">
    <property type="entry name" value="LCCL-like domain"/>
    <property type="match status" value="1"/>
</dbReference>
<keyword evidence="4 9" id="KW-1133">Transmembrane helix</keyword>
<evidence type="ECO:0000313" key="13">
    <source>
        <dbReference type="Ensembl" id="ENSDLAP00005029850.2"/>
    </source>
</evidence>
<dbReference type="CDD" id="cd00057">
    <property type="entry name" value="FA58C"/>
    <property type="match status" value="1"/>
</dbReference>
<dbReference type="Proteomes" id="UP000694389">
    <property type="component" value="Unassembled WGS sequence"/>
</dbReference>
<dbReference type="PROSITE" id="PS50820">
    <property type="entry name" value="LCCL"/>
    <property type="match status" value="1"/>
</dbReference>
<accession>A0A8C4GSC0</accession>